<dbReference type="AlphaFoldDB" id="A0A1R3I5F5"/>
<reference evidence="1 2" key="1">
    <citation type="submission" date="2013-09" db="EMBL/GenBank/DDBJ databases">
        <title>Corchorus capsularis genome sequencing.</title>
        <authorList>
            <person name="Alam M."/>
            <person name="Haque M.S."/>
            <person name="Islam M.S."/>
            <person name="Emdad E.M."/>
            <person name="Islam M.M."/>
            <person name="Ahmed B."/>
            <person name="Halim A."/>
            <person name="Hossen Q.M.M."/>
            <person name="Hossain M.Z."/>
            <person name="Ahmed R."/>
            <person name="Khan M.M."/>
            <person name="Islam R."/>
            <person name="Rashid M.M."/>
            <person name="Khan S.A."/>
            <person name="Rahman M.S."/>
            <person name="Alam M."/>
        </authorList>
    </citation>
    <scope>NUCLEOTIDE SEQUENCE [LARGE SCALE GENOMIC DNA]</scope>
    <source>
        <strain evidence="2">cv. CVL-1</strain>
        <tissue evidence="1">Whole seedling</tissue>
    </source>
</reference>
<protein>
    <submittedName>
        <fullName evidence="1">Uncharacterized protein</fullName>
    </submittedName>
</protein>
<gene>
    <name evidence="1" type="ORF">CCACVL1_14809</name>
</gene>
<evidence type="ECO:0000313" key="2">
    <source>
        <dbReference type="Proteomes" id="UP000188268"/>
    </source>
</evidence>
<sequence>MGSTRGAVQRLVTIRNDVGQGIVGNKGLELCPGGEVLTTLGNRTGLEAAGGTDIEVRDEGLVRIPARLGGVGGWNERSGAFKVVGENQAEALANVIAGAAAVGEERLEDGEV</sequence>
<dbReference type="EMBL" id="AWWV01010690">
    <property type="protein sequence ID" value="OMO77810.1"/>
    <property type="molecule type" value="Genomic_DNA"/>
</dbReference>
<proteinExistence type="predicted"/>
<organism evidence="1 2">
    <name type="scientific">Corchorus capsularis</name>
    <name type="common">Jute</name>
    <dbReference type="NCBI Taxonomy" id="210143"/>
    <lineage>
        <taxon>Eukaryota</taxon>
        <taxon>Viridiplantae</taxon>
        <taxon>Streptophyta</taxon>
        <taxon>Embryophyta</taxon>
        <taxon>Tracheophyta</taxon>
        <taxon>Spermatophyta</taxon>
        <taxon>Magnoliopsida</taxon>
        <taxon>eudicotyledons</taxon>
        <taxon>Gunneridae</taxon>
        <taxon>Pentapetalae</taxon>
        <taxon>rosids</taxon>
        <taxon>malvids</taxon>
        <taxon>Malvales</taxon>
        <taxon>Malvaceae</taxon>
        <taxon>Grewioideae</taxon>
        <taxon>Apeibeae</taxon>
        <taxon>Corchorus</taxon>
    </lineage>
</organism>
<dbReference type="Proteomes" id="UP000188268">
    <property type="component" value="Unassembled WGS sequence"/>
</dbReference>
<keyword evidence="2" id="KW-1185">Reference proteome</keyword>
<accession>A0A1R3I5F5</accession>
<comment type="caution">
    <text evidence="1">The sequence shown here is derived from an EMBL/GenBank/DDBJ whole genome shotgun (WGS) entry which is preliminary data.</text>
</comment>
<dbReference type="Gramene" id="OMO77810">
    <property type="protein sequence ID" value="OMO77810"/>
    <property type="gene ID" value="CCACVL1_14809"/>
</dbReference>
<evidence type="ECO:0000313" key="1">
    <source>
        <dbReference type="EMBL" id="OMO77810.1"/>
    </source>
</evidence>
<name>A0A1R3I5F5_COCAP</name>